<dbReference type="NCBIfam" id="NF000824">
    <property type="entry name" value="PRK00066.1"/>
    <property type="match status" value="1"/>
</dbReference>
<evidence type="ECO:0000256" key="4">
    <source>
        <dbReference type="ARBA" id="ARBA00023002"/>
    </source>
</evidence>
<comment type="catalytic activity">
    <reaction evidence="6 7">
        <text>(S)-lactate + NAD(+) = pyruvate + NADH + H(+)</text>
        <dbReference type="Rhea" id="RHEA:23444"/>
        <dbReference type="ChEBI" id="CHEBI:15361"/>
        <dbReference type="ChEBI" id="CHEBI:15378"/>
        <dbReference type="ChEBI" id="CHEBI:16651"/>
        <dbReference type="ChEBI" id="CHEBI:57540"/>
        <dbReference type="ChEBI" id="CHEBI:57945"/>
        <dbReference type="EC" id="1.1.1.27"/>
    </reaction>
</comment>
<evidence type="ECO:0000256" key="2">
    <source>
        <dbReference type="ARBA" id="ARBA00006054"/>
    </source>
</evidence>
<feature type="binding site" evidence="7">
    <location>
        <position position="69"/>
    </location>
    <ligand>
        <name>NAD(+)</name>
        <dbReference type="ChEBI" id="CHEBI:57540"/>
    </ligand>
</feature>
<sequence length="318" mass="34548">MKNIKSNKVVLIGDGAVGSSYAFALVAQGVADELVIIDLAEEKVKGDVMDLNHGAPYGDSPVNIKAGNYKDCTDADLVVITAGAAQKTGETRLDLIEKNTQIFKSIVTEIMDSGFDGIFLVATNPVDVLSYVTQKISGLPKERVIGSGTILDTARFKYELAKEFDVSPMSVEGQIIGEHGDSELAVWSQANIAGQPLYEMLHGDSQKQHRIEEIFINTRDAAYDIIQAKGATYYGIAMGLLHITKAILKNQNVVLTVSSYLEGEYDKNDVYIGVPTLINRAGAVKVYETPLNDEESALFDNSVTVLKEMQNKISHIIA</sequence>
<dbReference type="EC" id="1.1.1.27" evidence="3 7"/>
<keyword evidence="4 7" id="KW-0560">Oxidoreductase</keyword>
<dbReference type="Pfam" id="PF00056">
    <property type="entry name" value="Ldh_1_N"/>
    <property type="match status" value="1"/>
</dbReference>
<dbReference type="AlphaFoldDB" id="A0A9Q6HRE7"/>
<evidence type="ECO:0000256" key="3">
    <source>
        <dbReference type="ARBA" id="ARBA00012967"/>
    </source>
</evidence>
<evidence type="ECO:0000256" key="9">
    <source>
        <dbReference type="PIRSR" id="PIRSR000102-3"/>
    </source>
</evidence>
<organism evidence="12 13">
    <name type="scientific">Staphylococcus succinus</name>
    <dbReference type="NCBI Taxonomy" id="61015"/>
    <lineage>
        <taxon>Bacteria</taxon>
        <taxon>Bacillati</taxon>
        <taxon>Bacillota</taxon>
        <taxon>Bacilli</taxon>
        <taxon>Bacillales</taxon>
        <taxon>Staphylococcaceae</taxon>
        <taxon>Staphylococcus</taxon>
    </lineage>
</organism>
<dbReference type="InterPro" id="IPR001557">
    <property type="entry name" value="L-lactate/malate_DH"/>
</dbReference>
<dbReference type="HAMAP" id="MF_00488">
    <property type="entry name" value="Lactate_dehydrog"/>
    <property type="match status" value="1"/>
</dbReference>
<feature type="domain" description="Lactate/malate dehydrogenase N-terminal" evidence="10">
    <location>
        <begin position="8"/>
        <end position="146"/>
    </location>
</feature>
<dbReference type="SUPFAM" id="SSF51735">
    <property type="entry name" value="NAD(P)-binding Rossmann-fold domains"/>
    <property type="match status" value="1"/>
</dbReference>
<comment type="similarity">
    <text evidence="2 7">Belongs to the LDH/MDH superfamily. LDH family.</text>
</comment>
<dbReference type="NCBIfam" id="TIGR01771">
    <property type="entry name" value="L-LDH-NAD"/>
    <property type="match status" value="1"/>
</dbReference>
<dbReference type="PIRSF" id="PIRSF000102">
    <property type="entry name" value="Lac_mal_DH"/>
    <property type="match status" value="1"/>
</dbReference>
<evidence type="ECO:0000259" key="10">
    <source>
        <dbReference type="Pfam" id="PF00056"/>
    </source>
</evidence>
<feature type="binding site" evidence="7">
    <location>
        <position position="105"/>
    </location>
    <ligand>
        <name>NAD(+)</name>
        <dbReference type="ChEBI" id="CHEBI:57540"/>
    </ligand>
</feature>
<gene>
    <name evidence="7" type="primary">ldh</name>
    <name evidence="12" type="ORF">BU058_01785</name>
</gene>
<dbReference type="InterPro" id="IPR022383">
    <property type="entry name" value="Lactate/malate_DH_C"/>
</dbReference>
<keyword evidence="5 7" id="KW-0520">NAD</keyword>
<reference evidence="12 13" key="1">
    <citation type="journal article" date="2016" name="Front. Microbiol.">
        <title>Comprehensive Phylogenetic Analysis of Bovine Non-aureus Staphylococci Species Based on Whole-Genome Sequencing.</title>
        <authorList>
            <person name="Naushad S."/>
            <person name="Barkema H.W."/>
            <person name="Luby C."/>
            <person name="Condas L.A."/>
            <person name="Nobrega D.B."/>
            <person name="Carson D.A."/>
            <person name="De Buck J."/>
        </authorList>
    </citation>
    <scope>NUCLEOTIDE SEQUENCE [LARGE SCALE GENOMIC DNA]</scope>
    <source>
        <strain evidence="12 13">SNUC 1231</strain>
    </source>
</reference>
<evidence type="ECO:0000313" key="12">
    <source>
        <dbReference type="EMBL" id="PTI77220.1"/>
    </source>
</evidence>
<evidence type="ECO:0000313" key="13">
    <source>
        <dbReference type="Proteomes" id="UP000241960"/>
    </source>
</evidence>
<feature type="binding site" evidence="7">
    <location>
        <position position="92"/>
    </location>
    <ligand>
        <name>substrate</name>
    </ligand>
</feature>
<accession>A0A9Q6HRE7</accession>
<feature type="binding site" evidence="7">
    <location>
        <position position="86"/>
    </location>
    <ligand>
        <name>substrate</name>
    </ligand>
</feature>
<dbReference type="Gene3D" id="3.40.50.720">
    <property type="entry name" value="NAD(P)-binding Rossmann-like Domain"/>
    <property type="match status" value="1"/>
</dbReference>
<keyword evidence="7" id="KW-0597">Phosphoprotein</keyword>
<dbReference type="InterPro" id="IPR036291">
    <property type="entry name" value="NAD(P)-bd_dom_sf"/>
</dbReference>
<feature type="binding site" evidence="9">
    <location>
        <begin position="13"/>
        <end position="18"/>
    </location>
    <ligand>
        <name>NAD(+)</name>
        <dbReference type="ChEBI" id="CHEBI:57540"/>
    </ligand>
</feature>
<feature type="modified residue" description="Phosphotyrosine" evidence="7">
    <location>
        <position position="223"/>
    </location>
</feature>
<dbReference type="InterPro" id="IPR015955">
    <property type="entry name" value="Lactate_DH/Glyco_Ohase_4_C"/>
</dbReference>
<comment type="function">
    <text evidence="7">Catalyzes the conversion of lactate to pyruvate.</text>
</comment>
<feature type="domain" description="Lactate/malate dehydrogenase C-terminal" evidence="11">
    <location>
        <begin position="149"/>
        <end position="314"/>
    </location>
</feature>
<dbReference type="PANTHER" id="PTHR43128">
    <property type="entry name" value="L-2-HYDROXYCARBOXYLATE DEHYDROGENASE (NAD(P)(+))"/>
    <property type="match status" value="1"/>
</dbReference>
<dbReference type="Pfam" id="PF02866">
    <property type="entry name" value="Ldh_1_C"/>
    <property type="match status" value="1"/>
</dbReference>
<name>A0A9Q6HRE7_9STAP</name>
<feature type="binding site" evidence="7">
    <location>
        <begin position="124"/>
        <end position="127"/>
    </location>
    <ligand>
        <name>substrate</name>
    </ligand>
</feature>
<evidence type="ECO:0000259" key="11">
    <source>
        <dbReference type="Pfam" id="PF02866"/>
    </source>
</evidence>
<dbReference type="RefSeq" id="WP_107544785.1">
    <property type="nucleotide sequence ID" value="NZ_PZFQ01000004.1"/>
</dbReference>
<comment type="caution">
    <text evidence="12">The sequence shown here is derived from an EMBL/GenBank/DDBJ whole genome shotgun (WGS) entry which is preliminary data.</text>
</comment>
<dbReference type="CDD" id="cd05291">
    <property type="entry name" value="HicDH_like"/>
    <property type="match status" value="1"/>
</dbReference>
<dbReference type="GO" id="GO:0004459">
    <property type="term" value="F:L-lactate dehydrogenase (NAD+) activity"/>
    <property type="evidence" value="ECO:0007669"/>
    <property type="project" value="UniProtKB-UniRule"/>
</dbReference>
<feature type="binding site" evidence="7">
    <location>
        <begin position="152"/>
        <end position="155"/>
    </location>
    <ligand>
        <name>substrate</name>
    </ligand>
</feature>
<dbReference type="EMBL" id="PZFQ01000004">
    <property type="protein sequence ID" value="PTI77220.1"/>
    <property type="molecule type" value="Genomic_DNA"/>
</dbReference>
<keyword evidence="7" id="KW-0963">Cytoplasm</keyword>
<dbReference type="PANTHER" id="PTHR43128:SF16">
    <property type="entry name" value="L-LACTATE DEHYDROGENASE"/>
    <property type="match status" value="1"/>
</dbReference>
<dbReference type="GO" id="GO:0006096">
    <property type="term" value="P:glycolytic process"/>
    <property type="evidence" value="ECO:0007669"/>
    <property type="project" value="UniProtKB-UniRule"/>
</dbReference>
<evidence type="ECO:0000256" key="1">
    <source>
        <dbReference type="ARBA" id="ARBA00004843"/>
    </source>
</evidence>
<dbReference type="SUPFAM" id="SSF56327">
    <property type="entry name" value="LDH C-terminal domain-like"/>
    <property type="match status" value="1"/>
</dbReference>
<dbReference type="GO" id="GO:0005737">
    <property type="term" value="C:cytoplasm"/>
    <property type="evidence" value="ECO:0007669"/>
    <property type="project" value="UniProtKB-SubCell"/>
</dbReference>
<evidence type="ECO:0000256" key="5">
    <source>
        <dbReference type="ARBA" id="ARBA00023027"/>
    </source>
</evidence>
<comment type="subunit">
    <text evidence="7">Homotetramer.</text>
</comment>
<dbReference type="InterPro" id="IPR001236">
    <property type="entry name" value="Lactate/malate_DH_N"/>
</dbReference>
<feature type="binding site" evidence="7 9">
    <location>
        <position position="38"/>
    </location>
    <ligand>
        <name>NAD(+)</name>
        <dbReference type="ChEBI" id="CHEBI:57540"/>
    </ligand>
</feature>
<feature type="binding site" evidence="7">
    <location>
        <position position="232"/>
    </location>
    <ligand>
        <name>substrate</name>
    </ligand>
</feature>
<feature type="binding site" evidence="7">
    <location>
        <position position="147"/>
    </location>
    <ligand>
        <name>NAD(+)</name>
        <dbReference type="ChEBI" id="CHEBI:57540"/>
    </ligand>
</feature>
<comment type="caution">
    <text evidence="7">Lacks conserved residue(s) required for the propagation of feature annotation.</text>
</comment>
<dbReference type="InterPro" id="IPR018177">
    <property type="entry name" value="L-lactate_DH_AS"/>
</dbReference>
<dbReference type="PRINTS" id="PR00086">
    <property type="entry name" value="LLDHDRGNASE"/>
</dbReference>
<comment type="pathway">
    <text evidence="1 7">Fermentation; pyruvate fermentation to lactate; (S)-lactate from pyruvate: step 1/1.</text>
</comment>
<evidence type="ECO:0000256" key="8">
    <source>
        <dbReference type="PIRSR" id="PIRSR000102-1"/>
    </source>
</evidence>
<dbReference type="Proteomes" id="UP000241960">
    <property type="component" value="Unassembled WGS sequence"/>
</dbReference>
<comment type="subcellular location">
    <subcellularLocation>
        <location evidence="7">Cytoplasm</location>
    </subcellularLocation>
</comment>
<dbReference type="NCBIfam" id="NF004863">
    <property type="entry name" value="PRK06223.1"/>
    <property type="match status" value="1"/>
</dbReference>
<feature type="binding site" evidence="7">
    <location>
        <begin position="83"/>
        <end position="84"/>
    </location>
    <ligand>
        <name>NAD(+)</name>
        <dbReference type="ChEBI" id="CHEBI:57540"/>
    </ligand>
</feature>
<evidence type="ECO:0000256" key="6">
    <source>
        <dbReference type="ARBA" id="ARBA00049258"/>
    </source>
</evidence>
<feature type="binding site" evidence="7">
    <location>
        <position position="43"/>
    </location>
    <ligand>
        <name>NAD(+)</name>
        <dbReference type="ChEBI" id="CHEBI:57540"/>
    </ligand>
</feature>
<dbReference type="Gene3D" id="3.90.110.10">
    <property type="entry name" value="Lactate dehydrogenase/glycoside hydrolase, family 4, C-terminal"/>
    <property type="match status" value="1"/>
</dbReference>
<dbReference type="PROSITE" id="PS00064">
    <property type="entry name" value="L_LDH"/>
    <property type="match status" value="1"/>
</dbReference>
<dbReference type="FunFam" id="3.40.50.720:FF:000018">
    <property type="entry name" value="Malate dehydrogenase"/>
    <property type="match status" value="1"/>
</dbReference>
<dbReference type="InterPro" id="IPR011304">
    <property type="entry name" value="L-lactate_DH"/>
</dbReference>
<evidence type="ECO:0000256" key="7">
    <source>
        <dbReference type="HAMAP-Rule" id="MF_00488"/>
    </source>
</evidence>
<feature type="active site" description="Proton acceptor" evidence="7 8">
    <location>
        <position position="179"/>
    </location>
</feature>
<dbReference type="GO" id="GO:0006089">
    <property type="term" value="P:lactate metabolic process"/>
    <property type="evidence" value="ECO:0007669"/>
    <property type="project" value="TreeGrafter"/>
</dbReference>
<feature type="binding site" evidence="7">
    <location>
        <begin position="122"/>
        <end position="124"/>
    </location>
    <ligand>
        <name>NAD(+)</name>
        <dbReference type="ChEBI" id="CHEBI:57540"/>
    </ligand>
</feature>
<feature type="binding site" evidence="7">
    <location>
        <position position="17"/>
    </location>
    <ligand>
        <name>NAD(+)</name>
        <dbReference type="ChEBI" id="CHEBI:57540"/>
    </ligand>
</feature>
<proteinExistence type="inferred from homology"/>
<protein>
    <recommendedName>
        <fullName evidence="3 7">L-lactate dehydrogenase</fullName>
        <shortName evidence="7">L-LDH</shortName>
        <ecNumber evidence="3 7">1.1.1.27</ecNumber>
    </recommendedName>
</protein>
<feature type="binding site" evidence="9">
    <location>
        <position position="99"/>
    </location>
    <ligand>
        <name>NAD(+)</name>
        <dbReference type="ChEBI" id="CHEBI:57540"/>
    </ligand>
</feature>